<dbReference type="Proteomes" id="UP000663868">
    <property type="component" value="Unassembled WGS sequence"/>
</dbReference>
<feature type="transmembrane region" description="Helical" evidence="8">
    <location>
        <begin position="242"/>
        <end position="266"/>
    </location>
</feature>
<dbReference type="SUPFAM" id="SSF81321">
    <property type="entry name" value="Family A G protein-coupled receptor-like"/>
    <property type="match status" value="1"/>
</dbReference>
<gene>
    <name evidence="10" type="ORF">KXQ929_LOCUS32159</name>
</gene>
<accession>A0A819SL15</accession>
<dbReference type="PROSITE" id="PS50262">
    <property type="entry name" value="G_PROTEIN_RECEP_F1_2"/>
    <property type="match status" value="1"/>
</dbReference>
<feature type="transmembrane region" description="Helical" evidence="8">
    <location>
        <begin position="20"/>
        <end position="45"/>
    </location>
</feature>
<feature type="domain" description="G-protein coupled receptors family 1 profile" evidence="9">
    <location>
        <begin position="36"/>
        <end position="305"/>
    </location>
</feature>
<dbReference type="Gene3D" id="1.20.1070.10">
    <property type="entry name" value="Rhodopsin 7-helix transmembrane proteins"/>
    <property type="match status" value="1"/>
</dbReference>
<evidence type="ECO:0000259" key="9">
    <source>
        <dbReference type="PROSITE" id="PS50262"/>
    </source>
</evidence>
<name>A0A819SL15_9BILA</name>
<comment type="caution">
    <text evidence="10">The sequence shown here is derived from an EMBL/GenBank/DDBJ whole genome shotgun (WGS) entry which is preliminary data.</text>
</comment>
<evidence type="ECO:0000256" key="1">
    <source>
        <dbReference type="ARBA" id="ARBA00004141"/>
    </source>
</evidence>
<sequence length="340" mass="38636">MSSSNATLAEINALNYGNSIFYQIWTYLLLCLGTIGHSLNIYVFTRPTLRSNPCTRYFLAATITGIYIILTSCLWRYLQITYPAYNPFGYSTASCKILSFMALTSKVYTSWYIAVASIDRFLCSSSSATVRAWSNHRVTYRVIIIVFIIVSIFYLYVPIIYQNINTGTKCPAAQTTFPLFSGIWNLLVFSLGPSTVMLIFGLFTIRNVQRSGRRLVPLNNQTELTTSQQEQLKRQKMADRQLLKMMLVQCAYFILSTTPLTVLYIYTALRINIVTDALQHAKDALFTNIAGGLGILSGCTSFYVFTLSSKLFRRELMQLFKCRWRPNQTITTSTGPIQRN</sequence>
<comment type="subcellular location">
    <subcellularLocation>
        <location evidence="1">Membrane</location>
        <topology evidence="1">Multi-pass membrane protein</topology>
    </subcellularLocation>
</comment>
<dbReference type="EMBL" id="CAJOBB010003833">
    <property type="protein sequence ID" value="CAF4061249.1"/>
    <property type="molecule type" value="Genomic_DNA"/>
</dbReference>
<reference evidence="10" key="1">
    <citation type="submission" date="2021-02" db="EMBL/GenBank/DDBJ databases">
        <authorList>
            <person name="Nowell W R."/>
        </authorList>
    </citation>
    <scope>NUCLEOTIDE SEQUENCE</scope>
</reference>
<dbReference type="AlphaFoldDB" id="A0A819SL15"/>
<feature type="transmembrane region" description="Helical" evidence="8">
    <location>
        <begin position="286"/>
        <end position="307"/>
    </location>
</feature>
<evidence type="ECO:0000256" key="2">
    <source>
        <dbReference type="ARBA" id="ARBA00022692"/>
    </source>
</evidence>
<keyword evidence="6" id="KW-0675">Receptor</keyword>
<dbReference type="Pfam" id="PF00001">
    <property type="entry name" value="7tm_1"/>
    <property type="match status" value="1"/>
</dbReference>
<proteinExistence type="predicted"/>
<keyword evidence="3 8" id="KW-1133">Transmembrane helix</keyword>
<evidence type="ECO:0000256" key="7">
    <source>
        <dbReference type="ARBA" id="ARBA00023224"/>
    </source>
</evidence>
<evidence type="ECO:0000256" key="5">
    <source>
        <dbReference type="ARBA" id="ARBA00023136"/>
    </source>
</evidence>
<evidence type="ECO:0000256" key="6">
    <source>
        <dbReference type="ARBA" id="ARBA00023170"/>
    </source>
</evidence>
<organism evidence="10 11">
    <name type="scientific">Adineta steineri</name>
    <dbReference type="NCBI Taxonomy" id="433720"/>
    <lineage>
        <taxon>Eukaryota</taxon>
        <taxon>Metazoa</taxon>
        <taxon>Spiralia</taxon>
        <taxon>Gnathifera</taxon>
        <taxon>Rotifera</taxon>
        <taxon>Eurotatoria</taxon>
        <taxon>Bdelloidea</taxon>
        <taxon>Adinetida</taxon>
        <taxon>Adinetidae</taxon>
        <taxon>Adineta</taxon>
    </lineage>
</organism>
<feature type="transmembrane region" description="Helical" evidence="8">
    <location>
        <begin position="57"/>
        <end position="77"/>
    </location>
</feature>
<protein>
    <recommendedName>
        <fullName evidence="9">G-protein coupled receptors family 1 profile domain-containing protein</fullName>
    </recommendedName>
</protein>
<feature type="transmembrane region" description="Helical" evidence="8">
    <location>
        <begin position="97"/>
        <end position="118"/>
    </location>
</feature>
<keyword evidence="2 8" id="KW-0812">Transmembrane</keyword>
<dbReference type="PANTHER" id="PTHR24243">
    <property type="entry name" value="G-PROTEIN COUPLED RECEPTOR"/>
    <property type="match status" value="1"/>
</dbReference>
<dbReference type="PANTHER" id="PTHR24243:SF233">
    <property type="entry name" value="THYROTROPIN-RELEASING HORMONE RECEPTOR"/>
    <property type="match status" value="1"/>
</dbReference>
<feature type="transmembrane region" description="Helical" evidence="8">
    <location>
        <begin position="138"/>
        <end position="161"/>
    </location>
</feature>
<dbReference type="GO" id="GO:0004930">
    <property type="term" value="F:G protein-coupled receptor activity"/>
    <property type="evidence" value="ECO:0007669"/>
    <property type="project" value="UniProtKB-KW"/>
</dbReference>
<evidence type="ECO:0000313" key="11">
    <source>
        <dbReference type="Proteomes" id="UP000663868"/>
    </source>
</evidence>
<keyword evidence="7" id="KW-0807">Transducer</keyword>
<evidence type="ECO:0000256" key="4">
    <source>
        <dbReference type="ARBA" id="ARBA00023040"/>
    </source>
</evidence>
<dbReference type="InterPro" id="IPR017452">
    <property type="entry name" value="GPCR_Rhodpsn_7TM"/>
</dbReference>
<keyword evidence="5 8" id="KW-0472">Membrane</keyword>
<dbReference type="InterPro" id="IPR000276">
    <property type="entry name" value="GPCR_Rhodpsn"/>
</dbReference>
<keyword evidence="4" id="KW-0297">G-protein coupled receptor</keyword>
<evidence type="ECO:0000256" key="3">
    <source>
        <dbReference type="ARBA" id="ARBA00022989"/>
    </source>
</evidence>
<evidence type="ECO:0000256" key="8">
    <source>
        <dbReference type="SAM" id="Phobius"/>
    </source>
</evidence>
<dbReference type="GO" id="GO:0005886">
    <property type="term" value="C:plasma membrane"/>
    <property type="evidence" value="ECO:0007669"/>
    <property type="project" value="TreeGrafter"/>
</dbReference>
<evidence type="ECO:0000313" key="10">
    <source>
        <dbReference type="EMBL" id="CAF4061249.1"/>
    </source>
</evidence>
<feature type="transmembrane region" description="Helical" evidence="8">
    <location>
        <begin position="181"/>
        <end position="205"/>
    </location>
</feature>